<evidence type="ECO:0000313" key="2">
    <source>
        <dbReference type="EMBL" id="RIH80197.1"/>
    </source>
</evidence>
<evidence type="ECO:0000313" key="3">
    <source>
        <dbReference type="Proteomes" id="UP000265715"/>
    </source>
</evidence>
<protein>
    <submittedName>
        <fullName evidence="2">Uncharacterized protein</fullName>
    </submittedName>
</protein>
<keyword evidence="1" id="KW-1133">Transmembrane helix</keyword>
<dbReference type="EMBL" id="QXDL01000234">
    <property type="protein sequence ID" value="RIH80197.1"/>
    <property type="molecule type" value="Genomic_DNA"/>
</dbReference>
<dbReference type="RefSeq" id="WP_119316433.1">
    <property type="nucleotide sequence ID" value="NZ_QXDL01000234.1"/>
</dbReference>
<proteinExistence type="predicted"/>
<name>A0A399E632_9DEIN</name>
<keyword evidence="1" id="KW-0812">Transmembrane</keyword>
<comment type="caution">
    <text evidence="2">The sequence shown here is derived from an EMBL/GenBank/DDBJ whole genome shotgun (WGS) entry which is preliminary data.</text>
</comment>
<keyword evidence="1" id="KW-0472">Membrane</keyword>
<evidence type="ECO:0000256" key="1">
    <source>
        <dbReference type="SAM" id="Phobius"/>
    </source>
</evidence>
<organism evidence="2 3">
    <name type="scientific">Calidithermus terrae</name>
    <dbReference type="NCBI Taxonomy" id="1408545"/>
    <lineage>
        <taxon>Bacteria</taxon>
        <taxon>Thermotogati</taxon>
        <taxon>Deinococcota</taxon>
        <taxon>Deinococci</taxon>
        <taxon>Thermales</taxon>
        <taxon>Thermaceae</taxon>
        <taxon>Calidithermus</taxon>
    </lineage>
</organism>
<gene>
    <name evidence="2" type="ORF">Mterra_03534</name>
</gene>
<dbReference type="AlphaFoldDB" id="A0A399E632"/>
<feature type="transmembrane region" description="Helical" evidence="1">
    <location>
        <begin position="61"/>
        <end position="87"/>
    </location>
</feature>
<dbReference type="Proteomes" id="UP000265715">
    <property type="component" value="Unassembled WGS sequence"/>
</dbReference>
<sequence>MHKWTRLLGLLFLPPLLPFGLAVLQDALRIARRGLCEGWMDAPDYPCTVGEYLGQWVLSPFGAAIFAAYLIPWALLLALLYPAALWARQAWRRYSRPGVLEG</sequence>
<accession>A0A399E632</accession>
<keyword evidence="3" id="KW-1185">Reference proteome</keyword>
<reference evidence="2 3" key="1">
    <citation type="submission" date="2018-08" db="EMBL/GenBank/DDBJ databases">
        <title>Meiothermus terrae DSM 26712 genome sequencing project.</title>
        <authorList>
            <person name="Da Costa M.S."/>
            <person name="Albuquerque L."/>
            <person name="Raposo P."/>
            <person name="Froufe H.J.C."/>
            <person name="Barroso C.S."/>
            <person name="Egas C."/>
        </authorList>
    </citation>
    <scope>NUCLEOTIDE SEQUENCE [LARGE SCALE GENOMIC DNA]</scope>
    <source>
        <strain evidence="2 3">DSM 26712</strain>
    </source>
</reference>